<dbReference type="Proteomes" id="UP000694397">
    <property type="component" value="Chromosome 24"/>
</dbReference>
<proteinExistence type="inferred from homology"/>
<evidence type="ECO:0000313" key="5">
    <source>
        <dbReference type="Proteomes" id="UP000694397"/>
    </source>
</evidence>
<dbReference type="CDD" id="cd00340">
    <property type="entry name" value="GSH_Peroxidase"/>
    <property type="match status" value="1"/>
</dbReference>
<evidence type="ECO:0000313" key="4">
    <source>
        <dbReference type="Ensembl" id="ENSSFOP00015052864.1"/>
    </source>
</evidence>
<dbReference type="SUPFAM" id="SSF52833">
    <property type="entry name" value="Thioredoxin-like"/>
    <property type="match status" value="1"/>
</dbReference>
<dbReference type="InterPro" id="IPR036249">
    <property type="entry name" value="Thioredoxin-like_sf"/>
</dbReference>
<reference evidence="4" key="2">
    <citation type="submission" date="2025-08" db="UniProtKB">
        <authorList>
            <consortium name="Ensembl"/>
        </authorList>
    </citation>
    <scope>IDENTIFICATION</scope>
</reference>
<dbReference type="InterPro" id="IPR000889">
    <property type="entry name" value="Glutathione_peroxidase"/>
</dbReference>
<dbReference type="PROSITE" id="PS00763">
    <property type="entry name" value="GLUTATHIONE_PEROXID_2"/>
    <property type="match status" value="1"/>
</dbReference>
<reference evidence="4" key="3">
    <citation type="submission" date="2025-09" db="UniProtKB">
        <authorList>
            <consortium name="Ensembl"/>
        </authorList>
    </citation>
    <scope>IDENTIFICATION</scope>
</reference>
<dbReference type="Ensembl" id="ENSSFOT00015072020.1">
    <property type="protein sequence ID" value="ENSSFOP00015052864.1"/>
    <property type="gene ID" value="ENSSFOG00015028420.1"/>
</dbReference>
<evidence type="ECO:0000256" key="3">
    <source>
        <dbReference type="ARBA" id="ARBA00023002"/>
    </source>
</evidence>
<gene>
    <name evidence="4" type="primary">gpx9</name>
</gene>
<organism evidence="4 5">
    <name type="scientific">Scleropages formosus</name>
    <name type="common">Asian bonytongue</name>
    <name type="synonym">Osteoglossum formosum</name>
    <dbReference type="NCBI Taxonomy" id="113540"/>
    <lineage>
        <taxon>Eukaryota</taxon>
        <taxon>Metazoa</taxon>
        <taxon>Chordata</taxon>
        <taxon>Craniata</taxon>
        <taxon>Vertebrata</taxon>
        <taxon>Euteleostomi</taxon>
        <taxon>Actinopterygii</taxon>
        <taxon>Neopterygii</taxon>
        <taxon>Teleostei</taxon>
        <taxon>Osteoglossocephala</taxon>
        <taxon>Osteoglossomorpha</taxon>
        <taxon>Osteoglossiformes</taxon>
        <taxon>Osteoglossidae</taxon>
        <taxon>Scleropages</taxon>
    </lineage>
</organism>
<dbReference type="GO" id="GO:0004602">
    <property type="term" value="F:glutathione peroxidase activity"/>
    <property type="evidence" value="ECO:0007669"/>
    <property type="project" value="TreeGrafter"/>
</dbReference>
<accession>A0A8C9TJB3</accession>
<protein>
    <submittedName>
        <fullName evidence="4">Glutathione peroxidase 9</fullName>
    </submittedName>
</protein>
<dbReference type="AlphaFoldDB" id="A0A8C9TJB3"/>
<dbReference type="InterPro" id="IPR029760">
    <property type="entry name" value="GPX_CS"/>
</dbReference>
<dbReference type="Pfam" id="PF00255">
    <property type="entry name" value="GSHPx"/>
    <property type="match status" value="1"/>
</dbReference>
<dbReference type="Gene3D" id="3.40.30.10">
    <property type="entry name" value="Glutaredoxin"/>
    <property type="match status" value="1"/>
</dbReference>
<keyword evidence="5" id="KW-1185">Reference proteome</keyword>
<dbReference type="OrthoDB" id="446890at2759"/>
<keyword evidence="3" id="KW-0560">Oxidoreductase</keyword>
<dbReference type="PIRSF" id="PIRSF000303">
    <property type="entry name" value="Glutathion_perox"/>
    <property type="match status" value="1"/>
</dbReference>
<reference evidence="4 5" key="1">
    <citation type="submission" date="2019-04" db="EMBL/GenBank/DDBJ databases">
        <authorList>
            <consortium name="Wellcome Sanger Institute Data Sharing"/>
        </authorList>
    </citation>
    <scope>NUCLEOTIDE SEQUENCE [LARGE SCALE GENOMIC DNA]</scope>
</reference>
<comment type="similarity">
    <text evidence="1">Belongs to the glutathione peroxidase family.</text>
</comment>
<dbReference type="PROSITE" id="PS51355">
    <property type="entry name" value="GLUTATHIONE_PEROXID_3"/>
    <property type="match status" value="1"/>
</dbReference>
<dbReference type="GeneTree" id="ENSGT00940000156150"/>
<dbReference type="GO" id="GO:0006979">
    <property type="term" value="P:response to oxidative stress"/>
    <property type="evidence" value="ECO:0007669"/>
    <property type="project" value="InterPro"/>
</dbReference>
<sequence length="198" mass="22263">MRRGGSVPVRPTPLAAAAALCQHSSPLSPAPKMTEMSIYDFSVEALDGLPVSLGSYRDKVLLIVNVYHQLNALAEKYGDLNFTILGFPCNQFGLQSPEENHETLNSLRCVRPGGGFIPKFPIFGKVEVNGLNEDPLFTYLKDTLPFVNPLIGEMKKFYWSPLRVNDIRWNFEKFLIRADGVPYRSPFEELERDVADLL</sequence>
<keyword evidence="2" id="KW-0575">Peroxidase</keyword>
<evidence type="ECO:0000256" key="1">
    <source>
        <dbReference type="ARBA" id="ARBA00006926"/>
    </source>
</evidence>
<dbReference type="PANTHER" id="PTHR11592:SF81">
    <property type="entry name" value="GLUTATHIONE PEROXIDASE"/>
    <property type="match status" value="1"/>
</dbReference>
<name>A0A8C9TJB3_SCLFO</name>
<evidence type="ECO:0000256" key="2">
    <source>
        <dbReference type="ARBA" id="ARBA00022559"/>
    </source>
</evidence>
<dbReference type="PANTHER" id="PTHR11592">
    <property type="entry name" value="GLUTATHIONE PEROXIDASE"/>
    <property type="match status" value="1"/>
</dbReference>